<dbReference type="EMBL" id="SMKX01000155">
    <property type="protein sequence ID" value="TDD47274.1"/>
    <property type="molecule type" value="Genomic_DNA"/>
</dbReference>
<dbReference type="NCBIfam" id="TIGR04509">
    <property type="entry name" value="mod_pep_NH_fam"/>
    <property type="match status" value="1"/>
</dbReference>
<accession>A0A4R4YSC1</accession>
<name>A0A4R4YSC1_9ACTN</name>
<protein>
    <submittedName>
        <fullName evidence="1">Putative modified peptide</fullName>
    </submittedName>
</protein>
<keyword evidence="2" id="KW-1185">Reference proteome</keyword>
<evidence type="ECO:0000313" key="2">
    <source>
        <dbReference type="Proteomes" id="UP000295124"/>
    </source>
</evidence>
<dbReference type="OrthoDB" id="6008593at2"/>
<dbReference type="Proteomes" id="UP000295124">
    <property type="component" value="Unassembled WGS sequence"/>
</dbReference>
<organism evidence="1 2">
    <name type="scientific">Kribbella antibiotica</name>
    <dbReference type="NCBI Taxonomy" id="190195"/>
    <lineage>
        <taxon>Bacteria</taxon>
        <taxon>Bacillati</taxon>
        <taxon>Actinomycetota</taxon>
        <taxon>Actinomycetes</taxon>
        <taxon>Propionibacteriales</taxon>
        <taxon>Kribbellaceae</taxon>
        <taxon>Kribbella</taxon>
    </lineage>
</organism>
<gene>
    <name evidence="1" type="ORF">E1263_34940</name>
</gene>
<dbReference type="InterPro" id="IPR030976">
    <property type="entry name" value="Mod_pep_NH_fam"/>
</dbReference>
<proteinExistence type="predicted"/>
<reference evidence="1 2" key="1">
    <citation type="submission" date="2019-03" db="EMBL/GenBank/DDBJ databases">
        <title>Draft genome sequences of novel Actinobacteria.</title>
        <authorList>
            <person name="Sahin N."/>
            <person name="Ay H."/>
            <person name="Saygin H."/>
        </authorList>
    </citation>
    <scope>NUCLEOTIDE SEQUENCE [LARGE SCALE GENOMIC DNA]</scope>
    <source>
        <strain evidence="1 2">JCM 13523</strain>
    </source>
</reference>
<evidence type="ECO:0000313" key="1">
    <source>
        <dbReference type="EMBL" id="TDD47274.1"/>
    </source>
</evidence>
<comment type="caution">
    <text evidence="1">The sequence shown here is derived from an EMBL/GenBank/DDBJ whole genome shotgun (WGS) entry which is preliminary data.</text>
</comment>
<dbReference type="AlphaFoldDB" id="A0A4R4YSC1"/>
<sequence length="113" mass="12649">MGGTMQSTVQDSKLRIPHEVVDRLLELLATDDAFRELFRQDRHAALIQAGWELPEEQLRANSSLDCLTVNRLASKETIAGARAELRAHLLTEAAYNNPHRLDAGAMHAVLRHN</sequence>